<name>A0A846TG16_9BACI</name>
<keyword evidence="2" id="KW-0732">Signal</keyword>
<organism evidence="3 4">
    <name type="scientific">Mesobacillus selenatarsenatis</name>
    <dbReference type="NCBI Taxonomy" id="388741"/>
    <lineage>
        <taxon>Bacteria</taxon>
        <taxon>Bacillati</taxon>
        <taxon>Bacillota</taxon>
        <taxon>Bacilli</taxon>
        <taxon>Bacillales</taxon>
        <taxon>Bacillaceae</taxon>
        <taxon>Mesobacillus</taxon>
    </lineage>
</organism>
<proteinExistence type="predicted"/>
<feature type="coiled-coil region" evidence="1">
    <location>
        <begin position="26"/>
        <end position="81"/>
    </location>
</feature>
<evidence type="ECO:0000256" key="1">
    <source>
        <dbReference type="SAM" id="Coils"/>
    </source>
</evidence>
<dbReference type="AlphaFoldDB" id="A0A846TG16"/>
<evidence type="ECO:0000256" key="2">
    <source>
        <dbReference type="SAM" id="SignalP"/>
    </source>
</evidence>
<keyword evidence="1" id="KW-0175">Coiled coil</keyword>
<reference evidence="3 4" key="1">
    <citation type="submission" date="2020-03" db="EMBL/GenBank/DDBJ databases">
        <authorList>
            <person name="Sun Q."/>
        </authorList>
    </citation>
    <scope>NUCLEOTIDE SEQUENCE [LARGE SCALE GENOMIC DNA]</scope>
    <source>
        <strain evidence="3 4">KACC 21451</strain>
    </source>
</reference>
<dbReference type="RefSeq" id="WP_167832297.1">
    <property type="nucleotide sequence ID" value="NZ_JAAVUM010000006.1"/>
</dbReference>
<dbReference type="Proteomes" id="UP000587942">
    <property type="component" value="Unassembled WGS sequence"/>
</dbReference>
<gene>
    <name evidence="3" type="ORF">GWK17_10345</name>
</gene>
<evidence type="ECO:0000313" key="4">
    <source>
        <dbReference type="Proteomes" id="UP000587942"/>
    </source>
</evidence>
<feature type="signal peptide" evidence="2">
    <location>
        <begin position="1"/>
        <end position="24"/>
    </location>
</feature>
<feature type="chain" id="PRO_5038613329" evidence="2">
    <location>
        <begin position="25"/>
        <end position="211"/>
    </location>
</feature>
<evidence type="ECO:0000313" key="3">
    <source>
        <dbReference type="EMBL" id="NKE05860.1"/>
    </source>
</evidence>
<protein>
    <submittedName>
        <fullName evidence="3">Uncharacterized protein</fullName>
    </submittedName>
</protein>
<accession>A0A846TG16</accession>
<comment type="caution">
    <text evidence="3">The sequence shown here is derived from an EMBL/GenBank/DDBJ whole genome shotgun (WGS) entry which is preliminary data.</text>
</comment>
<sequence length="211" mass="24071">MNWKKDFKTSALIILLVITAIALMDNARTADSAAKLEEDKNRLETKVTSLEKEIERRSRMTDDLKNENDTLAVNLSNLEEEVAASQSSVRYQDFMDAISVVETYKAAGEFKEVIDLIALGNFTSFGTLDQDDNCPCTINFKYSNLEWIPGVVLDLSGFKIEKGRIVLTYLTVEDLEDNYQFVLTKSDGFYDRTEKWRIEEIRLVEKEGSPL</sequence>
<dbReference type="EMBL" id="JAAVUM010000006">
    <property type="protein sequence ID" value="NKE05860.1"/>
    <property type="molecule type" value="Genomic_DNA"/>
</dbReference>